<dbReference type="CDD" id="cd12171">
    <property type="entry name" value="2-Hacid_dh_10"/>
    <property type="match status" value="1"/>
</dbReference>
<dbReference type="EMBL" id="JAHLQN010000001">
    <property type="protein sequence ID" value="MBU5626752.1"/>
    <property type="molecule type" value="Genomic_DNA"/>
</dbReference>
<dbReference type="PANTHER" id="PTHR42789:SF1">
    <property type="entry name" value="D-ISOMER SPECIFIC 2-HYDROXYACID DEHYDROGENASE FAMILY PROTEIN (AFU_ORTHOLOGUE AFUA_6G10090)"/>
    <property type="match status" value="1"/>
</dbReference>
<dbReference type="InterPro" id="IPR006140">
    <property type="entry name" value="D-isomer_DH_NAD-bd"/>
</dbReference>
<evidence type="ECO:0000256" key="1">
    <source>
        <dbReference type="ARBA" id="ARBA00005854"/>
    </source>
</evidence>
<dbReference type="PANTHER" id="PTHR42789">
    <property type="entry name" value="D-ISOMER SPECIFIC 2-HYDROXYACID DEHYDROGENASE FAMILY PROTEIN (AFU_ORTHOLOGUE AFUA_6G10090)"/>
    <property type="match status" value="1"/>
</dbReference>
<evidence type="ECO:0000256" key="4">
    <source>
        <dbReference type="RuleBase" id="RU003719"/>
    </source>
</evidence>
<evidence type="ECO:0000259" key="6">
    <source>
        <dbReference type="Pfam" id="PF02826"/>
    </source>
</evidence>
<keyword evidence="8" id="KW-1185">Reference proteome</keyword>
<dbReference type="RefSeq" id="WP_216632202.1">
    <property type="nucleotide sequence ID" value="NZ_JAHLQN010000001.1"/>
</dbReference>
<name>A0ABS6FB26_9FIRM</name>
<keyword evidence="3" id="KW-0520">NAD</keyword>
<feature type="domain" description="D-isomer specific 2-hydroxyacid dehydrogenase catalytic" evidence="5">
    <location>
        <begin position="79"/>
        <end position="349"/>
    </location>
</feature>
<evidence type="ECO:0000313" key="7">
    <source>
        <dbReference type="EMBL" id="MBU5626752.1"/>
    </source>
</evidence>
<sequence length="372" mass="41004">MMKIACLLSRGEGEKYHNQIKAGISRYIDKLGSYELVYDEWGEAMSYDAFSRILADIEHKGPEAVEIPASFFARHADAGIVIGSFTPFTGENMSELKNAHILGVMRAGLENIHIEDATKRGIAVINAIGRNADAVSDYAIGMMLSEARNIARSNHQIRSGEWSKNFPNSSCIPDMRGKVIGLFGFGQVGSRVARKLSGFDVSVLVCDPYIKPGFAEGFGCRVVDKDTLFRKSDFVSVHARLTADTFHVIGEEEFGRMKPTAYFINTARSGLVDYDALCRALAEKKIAGAAIDVFDEEPVGPDSPFLRLDNVTLTAHLAGATRDSSANTIRLVIDGIYNMIANSDYSRVLNPQVLETEEFKRWIEDARKNMGI</sequence>
<dbReference type="Proteomes" id="UP000787672">
    <property type="component" value="Unassembled WGS sequence"/>
</dbReference>
<evidence type="ECO:0000313" key="8">
    <source>
        <dbReference type="Proteomes" id="UP000787672"/>
    </source>
</evidence>
<gene>
    <name evidence="7" type="ORF">KQI82_07470</name>
</gene>
<dbReference type="InterPro" id="IPR006139">
    <property type="entry name" value="D-isomer_2_OHA_DH_cat_dom"/>
</dbReference>
<evidence type="ECO:0000256" key="3">
    <source>
        <dbReference type="ARBA" id="ARBA00023027"/>
    </source>
</evidence>
<feature type="domain" description="D-isomer specific 2-hydroxyacid dehydrogenase NAD-binding" evidence="6">
    <location>
        <begin position="140"/>
        <end position="318"/>
    </location>
</feature>
<reference evidence="7 8" key="1">
    <citation type="submission" date="2021-06" db="EMBL/GenBank/DDBJ databases">
        <authorList>
            <person name="Sun Q."/>
            <person name="Li D."/>
        </authorList>
    </citation>
    <scope>NUCLEOTIDE SEQUENCE [LARGE SCALE GENOMIC DNA]</scope>
    <source>
        <strain evidence="7 8">MSJ-2</strain>
    </source>
</reference>
<evidence type="ECO:0000259" key="5">
    <source>
        <dbReference type="Pfam" id="PF00389"/>
    </source>
</evidence>
<dbReference type="InterPro" id="IPR050857">
    <property type="entry name" value="D-2-hydroxyacid_DH"/>
</dbReference>
<protein>
    <submittedName>
        <fullName evidence="7">2-hydroxyacid dehydrogenase</fullName>
    </submittedName>
</protein>
<evidence type="ECO:0000256" key="2">
    <source>
        <dbReference type="ARBA" id="ARBA00023002"/>
    </source>
</evidence>
<dbReference type="Pfam" id="PF00389">
    <property type="entry name" value="2-Hacid_dh"/>
    <property type="match status" value="1"/>
</dbReference>
<keyword evidence="2 4" id="KW-0560">Oxidoreductase</keyword>
<organism evidence="7 8">
    <name type="scientific">Dysosmobacter acutus</name>
    <dbReference type="NCBI Taxonomy" id="2841504"/>
    <lineage>
        <taxon>Bacteria</taxon>
        <taxon>Bacillati</taxon>
        <taxon>Bacillota</taxon>
        <taxon>Clostridia</taxon>
        <taxon>Eubacteriales</taxon>
        <taxon>Oscillospiraceae</taxon>
        <taxon>Dysosmobacter</taxon>
    </lineage>
</organism>
<comment type="caution">
    <text evidence="7">The sequence shown here is derived from an EMBL/GenBank/DDBJ whole genome shotgun (WGS) entry which is preliminary data.</text>
</comment>
<comment type="similarity">
    <text evidence="1 4">Belongs to the D-isomer specific 2-hydroxyacid dehydrogenase family.</text>
</comment>
<dbReference type="Pfam" id="PF02826">
    <property type="entry name" value="2-Hacid_dh_C"/>
    <property type="match status" value="1"/>
</dbReference>
<accession>A0ABS6FB26</accession>
<proteinExistence type="inferred from homology"/>